<evidence type="ECO:0000256" key="6">
    <source>
        <dbReference type="ARBA" id="ARBA00023136"/>
    </source>
</evidence>
<dbReference type="InterPro" id="IPR010290">
    <property type="entry name" value="TM_effector"/>
</dbReference>
<comment type="subcellular location">
    <subcellularLocation>
        <location evidence="1">Cell inner membrane</location>
        <topology evidence="1">Multi-pass membrane protein</topology>
    </subcellularLocation>
</comment>
<keyword evidence="2" id="KW-0813">Transport</keyword>
<reference evidence="9" key="1">
    <citation type="submission" date="2020-11" db="EMBL/GenBank/DDBJ databases">
        <title>Isolation and identification of active actinomycetes.</title>
        <authorList>
            <person name="Sun X."/>
        </authorList>
    </citation>
    <scope>NUCLEOTIDE SEQUENCE</scope>
    <source>
        <strain evidence="9">NEAU-A11</strain>
    </source>
</reference>
<dbReference type="CDD" id="cd06173">
    <property type="entry name" value="MFS_MefA_like"/>
    <property type="match status" value="1"/>
</dbReference>
<dbReference type="PANTHER" id="PTHR23513">
    <property type="entry name" value="INTEGRAL MEMBRANE EFFLUX PROTEIN-RELATED"/>
    <property type="match status" value="1"/>
</dbReference>
<feature type="transmembrane region" description="Helical" evidence="7">
    <location>
        <begin position="99"/>
        <end position="116"/>
    </location>
</feature>
<evidence type="ECO:0000259" key="8">
    <source>
        <dbReference type="PROSITE" id="PS50850"/>
    </source>
</evidence>
<feature type="transmembrane region" description="Helical" evidence="7">
    <location>
        <begin position="375"/>
        <end position="396"/>
    </location>
</feature>
<feature type="transmembrane region" description="Helical" evidence="7">
    <location>
        <begin position="74"/>
        <end position="93"/>
    </location>
</feature>
<gene>
    <name evidence="9" type="ORF">I4J89_19305</name>
</gene>
<dbReference type="RefSeq" id="WP_196415376.1">
    <property type="nucleotide sequence ID" value="NZ_JADQTO010000008.1"/>
</dbReference>
<organism evidence="9 10">
    <name type="scientific">Actinoplanes aureus</name>
    <dbReference type="NCBI Taxonomy" id="2792083"/>
    <lineage>
        <taxon>Bacteria</taxon>
        <taxon>Bacillati</taxon>
        <taxon>Actinomycetota</taxon>
        <taxon>Actinomycetes</taxon>
        <taxon>Micromonosporales</taxon>
        <taxon>Micromonosporaceae</taxon>
        <taxon>Actinoplanes</taxon>
    </lineage>
</organism>
<dbReference type="InterPro" id="IPR036259">
    <property type="entry name" value="MFS_trans_sf"/>
</dbReference>
<feature type="transmembrane region" description="Helical" evidence="7">
    <location>
        <begin position="221"/>
        <end position="244"/>
    </location>
</feature>
<evidence type="ECO:0000256" key="1">
    <source>
        <dbReference type="ARBA" id="ARBA00004429"/>
    </source>
</evidence>
<dbReference type="PANTHER" id="PTHR23513:SF9">
    <property type="entry name" value="ENTEROBACTIN EXPORTER ENTS"/>
    <property type="match status" value="1"/>
</dbReference>
<keyword evidence="5 7" id="KW-1133">Transmembrane helix</keyword>
<dbReference type="Pfam" id="PF05977">
    <property type="entry name" value="MFS_3"/>
    <property type="match status" value="1"/>
</dbReference>
<feature type="transmembrane region" description="Helical" evidence="7">
    <location>
        <begin position="288"/>
        <end position="306"/>
    </location>
</feature>
<evidence type="ECO:0000256" key="5">
    <source>
        <dbReference type="ARBA" id="ARBA00022989"/>
    </source>
</evidence>
<feature type="domain" description="Major facilitator superfamily (MFS) profile" evidence="8">
    <location>
        <begin position="222"/>
        <end position="413"/>
    </location>
</feature>
<dbReference type="InterPro" id="IPR020846">
    <property type="entry name" value="MFS_dom"/>
</dbReference>
<dbReference type="EMBL" id="JADQTO010000008">
    <property type="protein sequence ID" value="MBG0563598.1"/>
    <property type="molecule type" value="Genomic_DNA"/>
</dbReference>
<proteinExistence type="predicted"/>
<accession>A0A931CCG9</accession>
<dbReference type="GO" id="GO:0022857">
    <property type="term" value="F:transmembrane transporter activity"/>
    <property type="evidence" value="ECO:0007669"/>
    <property type="project" value="InterPro"/>
</dbReference>
<feature type="transmembrane region" description="Helical" evidence="7">
    <location>
        <begin position="12"/>
        <end position="34"/>
    </location>
</feature>
<keyword evidence="10" id="KW-1185">Reference proteome</keyword>
<keyword evidence="6 7" id="KW-0472">Membrane</keyword>
<dbReference type="Gene3D" id="1.20.1250.20">
    <property type="entry name" value="MFS general substrate transporter like domains"/>
    <property type="match status" value="1"/>
</dbReference>
<dbReference type="AlphaFoldDB" id="A0A931CCG9"/>
<dbReference type="SUPFAM" id="SSF103473">
    <property type="entry name" value="MFS general substrate transporter"/>
    <property type="match status" value="1"/>
</dbReference>
<dbReference type="PROSITE" id="PS50850">
    <property type="entry name" value="MFS"/>
    <property type="match status" value="1"/>
</dbReference>
<feature type="transmembrane region" description="Helical" evidence="7">
    <location>
        <begin position="256"/>
        <end position="276"/>
    </location>
</feature>
<protein>
    <submittedName>
        <fullName evidence="9">MFS transporter</fullName>
    </submittedName>
</protein>
<feature type="transmembrane region" description="Helical" evidence="7">
    <location>
        <begin position="347"/>
        <end position="369"/>
    </location>
</feature>
<evidence type="ECO:0000256" key="7">
    <source>
        <dbReference type="SAM" id="Phobius"/>
    </source>
</evidence>
<evidence type="ECO:0000313" key="10">
    <source>
        <dbReference type="Proteomes" id="UP000598146"/>
    </source>
</evidence>
<keyword evidence="3" id="KW-1003">Cell membrane</keyword>
<evidence type="ECO:0000256" key="2">
    <source>
        <dbReference type="ARBA" id="ARBA00022448"/>
    </source>
</evidence>
<feature type="transmembrane region" description="Helical" evidence="7">
    <location>
        <begin position="40"/>
        <end position="62"/>
    </location>
</feature>
<keyword evidence="4 7" id="KW-0812">Transmembrane</keyword>
<dbReference type="Proteomes" id="UP000598146">
    <property type="component" value="Unassembled WGS sequence"/>
</dbReference>
<dbReference type="GO" id="GO:0005886">
    <property type="term" value="C:plasma membrane"/>
    <property type="evidence" value="ECO:0007669"/>
    <property type="project" value="UniProtKB-SubCell"/>
</dbReference>
<name>A0A931CCG9_9ACTN</name>
<sequence length="413" mass="42750">MAAPHRQLAVLLTAEAISMLGSRITFVALPWLVLTSTDSALLAGLAGFAEMLPYVLAGLIGGPIVDRVGPRPTAVAADAASVLAVAGIPVLAYSENVSLSVLLALIALAGALRGFGDAAKRALLPRTIAASGLSTERGTTLYDGISRASTLIGLPLAGALIAAHGPAIVLLFDAASFGVCALLLGGLVRIGSADVAAQQDEEPGYAAALRNGFRYVREDRLILGIMSMLFMTNMFDQAFATVFVPVWVRDGAHGPAALGVVGTAFGLGAVAGNILYTVLAPRLPRRRTFGICFFLGGPAQLLALALTDRVWIMLATAVIAGALMSTVNPILLAAVYRRIPVHMHGRVMSVLIAVSWAGIPFGSVFGGWATDQLGLHTAALLAAIGYLAVTVAPFLFPAWQALDRQKTKAVVPA</sequence>
<evidence type="ECO:0000256" key="3">
    <source>
        <dbReference type="ARBA" id="ARBA00022475"/>
    </source>
</evidence>
<comment type="caution">
    <text evidence="9">The sequence shown here is derived from an EMBL/GenBank/DDBJ whole genome shotgun (WGS) entry which is preliminary data.</text>
</comment>
<feature type="transmembrane region" description="Helical" evidence="7">
    <location>
        <begin position="312"/>
        <end position="335"/>
    </location>
</feature>
<evidence type="ECO:0000313" key="9">
    <source>
        <dbReference type="EMBL" id="MBG0563598.1"/>
    </source>
</evidence>
<evidence type="ECO:0000256" key="4">
    <source>
        <dbReference type="ARBA" id="ARBA00022692"/>
    </source>
</evidence>